<evidence type="ECO:0000313" key="3">
    <source>
        <dbReference type="Proteomes" id="UP000316426"/>
    </source>
</evidence>
<gene>
    <name evidence="2" type="ORF">Spa11_02010</name>
</gene>
<keyword evidence="1" id="KW-0732">Signal</keyword>
<name>A0A518K2K6_9BACT</name>
<feature type="signal peptide" evidence="1">
    <location>
        <begin position="1"/>
        <end position="21"/>
    </location>
</feature>
<reference evidence="2 3" key="1">
    <citation type="submission" date="2019-02" db="EMBL/GenBank/DDBJ databases">
        <title>Deep-cultivation of Planctomycetes and their phenomic and genomic characterization uncovers novel biology.</title>
        <authorList>
            <person name="Wiegand S."/>
            <person name="Jogler M."/>
            <person name="Boedeker C."/>
            <person name="Pinto D."/>
            <person name="Vollmers J."/>
            <person name="Rivas-Marin E."/>
            <person name="Kohn T."/>
            <person name="Peeters S.H."/>
            <person name="Heuer A."/>
            <person name="Rast P."/>
            <person name="Oberbeckmann S."/>
            <person name="Bunk B."/>
            <person name="Jeske O."/>
            <person name="Meyerdierks A."/>
            <person name="Storesund J.E."/>
            <person name="Kallscheuer N."/>
            <person name="Luecker S."/>
            <person name="Lage O.M."/>
            <person name="Pohl T."/>
            <person name="Merkel B.J."/>
            <person name="Hornburger P."/>
            <person name="Mueller R.-W."/>
            <person name="Bruemmer F."/>
            <person name="Labrenz M."/>
            <person name="Spormann A.M."/>
            <person name="Op den Camp H."/>
            <person name="Overmann J."/>
            <person name="Amann R."/>
            <person name="Jetten M.S.M."/>
            <person name="Mascher T."/>
            <person name="Medema M.H."/>
            <person name="Devos D.P."/>
            <person name="Kaster A.-K."/>
            <person name="Ovreas L."/>
            <person name="Rohde M."/>
            <person name="Galperin M.Y."/>
            <person name="Jogler C."/>
        </authorList>
    </citation>
    <scope>NUCLEOTIDE SEQUENCE [LARGE SCALE GENOMIC DNA]</scope>
    <source>
        <strain evidence="2 3">Spa11</strain>
    </source>
</reference>
<feature type="chain" id="PRO_5022137701" evidence="1">
    <location>
        <begin position="22"/>
        <end position="414"/>
    </location>
</feature>
<dbReference type="Proteomes" id="UP000316426">
    <property type="component" value="Chromosome"/>
</dbReference>
<accession>A0A518K2K6</accession>
<evidence type="ECO:0000256" key="1">
    <source>
        <dbReference type="SAM" id="SignalP"/>
    </source>
</evidence>
<protein>
    <submittedName>
        <fullName evidence="2">Uncharacterized protein</fullName>
    </submittedName>
</protein>
<dbReference type="RefSeq" id="WP_145105588.1">
    <property type="nucleotide sequence ID" value="NZ_CP036349.1"/>
</dbReference>
<organism evidence="2 3">
    <name type="scientific">Botrimarina mediterranea</name>
    <dbReference type="NCBI Taxonomy" id="2528022"/>
    <lineage>
        <taxon>Bacteria</taxon>
        <taxon>Pseudomonadati</taxon>
        <taxon>Planctomycetota</taxon>
        <taxon>Planctomycetia</taxon>
        <taxon>Pirellulales</taxon>
        <taxon>Lacipirellulaceae</taxon>
        <taxon>Botrimarina</taxon>
    </lineage>
</organism>
<dbReference type="AlphaFoldDB" id="A0A518K2K6"/>
<keyword evidence="3" id="KW-1185">Reference proteome</keyword>
<sequence precursor="true">MALARITLAIAAVAIASPASAQFWNLFGSKKEEPAKQAAPAAPAHAAGSFQLTQQSGPWLILATTFSGEGAEGQARDLCAEIQRTHRLPAYVHEMTFDLTDNQPVGRGVDRYGAPVKMRYRTGSKRQEWAVLVGNYPSVDDTIAARDLQAIKAAKPQALEIDESGHTNQNLANTRVMLASWTEKNEQGGPMRAAFMTRNPLLPDSYFAPKGVDKFVEKMNKDFAHSALKIPGKQTIRVATFRGRGTLVGASQSRSSKSRRKNAETDPLMEAAENAHLLCEEMRRKGWEAYEFHDRTESWVSVGSFDNVIDANGQPHPDAVEIVRTFGAAHNTSPTPLDKQRNAPAESARAAEVKQQFNSLFSSEVGQIASGMNPKYAQVAFEKGQPPRPIPFDVYPEAIDAPKKSVSSGFAWRP</sequence>
<dbReference type="EMBL" id="CP036349">
    <property type="protein sequence ID" value="QDV72031.1"/>
    <property type="molecule type" value="Genomic_DNA"/>
</dbReference>
<evidence type="ECO:0000313" key="2">
    <source>
        <dbReference type="EMBL" id="QDV72031.1"/>
    </source>
</evidence>
<dbReference type="KEGG" id="bmei:Spa11_02010"/>
<proteinExistence type="predicted"/>